<dbReference type="SUPFAM" id="SSF56112">
    <property type="entry name" value="Protein kinase-like (PK-like)"/>
    <property type="match status" value="1"/>
</dbReference>
<keyword evidence="2" id="KW-1185">Reference proteome</keyword>
<gene>
    <name evidence="1" type="ORF">D9757_015128</name>
</gene>
<accession>A0A8H5CFE6</accession>
<dbReference type="Gene3D" id="1.10.510.10">
    <property type="entry name" value="Transferase(Phosphotransferase) domain 1"/>
    <property type="match status" value="1"/>
</dbReference>
<name>A0A8H5CFE6_9AGAR</name>
<reference evidence="1 2" key="1">
    <citation type="journal article" date="2020" name="ISME J.">
        <title>Uncovering the hidden diversity of litter-decomposition mechanisms in mushroom-forming fungi.</title>
        <authorList>
            <person name="Floudas D."/>
            <person name="Bentzer J."/>
            <person name="Ahren D."/>
            <person name="Johansson T."/>
            <person name="Persson P."/>
            <person name="Tunlid A."/>
        </authorList>
    </citation>
    <scope>NUCLEOTIDE SEQUENCE [LARGE SCALE GENOMIC DNA]</scope>
    <source>
        <strain evidence="1 2">CBS 406.79</strain>
    </source>
</reference>
<dbReference type="Proteomes" id="UP000518752">
    <property type="component" value="Unassembled WGS sequence"/>
</dbReference>
<dbReference type="PANTHER" id="PTHR37171">
    <property type="entry name" value="SERINE/THREONINE-PROTEIN KINASE YRZF-RELATED"/>
    <property type="match status" value="1"/>
</dbReference>
<evidence type="ECO:0008006" key="3">
    <source>
        <dbReference type="Google" id="ProtNLM"/>
    </source>
</evidence>
<dbReference type="InterPro" id="IPR052396">
    <property type="entry name" value="Meiotic_Drive_Suppr_Kinase"/>
</dbReference>
<evidence type="ECO:0000313" key="1">
    <source>
        <dbReference type="EMBL" id="KAF5340817.1"/>
    </source>
</evidence>
<dbReference type="InterPro" id="IPR011009">
    <property type="entry name" value="Kinase-like_dom_sf"/>
</dbReference>
<dbReference type="EMBL" id="JAACJN010000525">
    <property type="protein sequence ID" value="KAF5340817.1"/>
    <property type="molecule type" value="Genomic_DNA"/>
</dbReference>
<proteinExistence type="predicted"/>
<dbReference type="OrthoDB" id="4062651at2759"/>
<comment type="caution">
    <text evidence="1">The sequence shown here is derived from an EMBL/GenBank/DDBJ whole genome shotgun (WGS) entry which is preliminary data.</text>
</comment>
<evidence type="ECO:0000313" key="2">
    <source>
        <dbReference type="Proteomes" id="UP000518752"/>
    </source>
</evidence>
<sequence>MSTKFYYVATVEGATPLTFWEGSITISTESDVCDLQKALTEAHAALLDPLCSKLYRLRDAHPLDKDTAQAEFPNLKVFMDKTLPIRSRTRIVTLPVEPDYVVLLSLKPQAFAAPSAGFEEIDDEVRDVVERREKDFKNFVTRFATGKTPSVLARTGEYNINQSSISTALLDGRFTLAGPSTVAPPIEVYHPVFGNFLQRCREEVEIPEDILLHTASLLRSASRVAVKEAPRDAESREILAQILGVALEHISNQDKSSSDYMSVALTSMNINAASTVSEVKSELGSGGSDPSTQSALSYARFYCSHERASIREICSCPTFLIGLAGPWIVIMGAVLTSRPIVQRLAPYEWLGRSRLFDDRQVYRIARLLYALRRSIVELSQYYANITSPVVNPGCIHPRFCPSVTSFSIDKTEIPFVYDRPLEDDFACVTFKVTRADTQTPVVVKFVRQYGHDAHRLMAEHGMAPKLLSHTPLGECYDELSLVAMEYIKGKTLEDAFDPSQPLPEPVRNRIREGLDLLEAAGFVFGDLRRPNVMLADGEEPVGERIRFIDFDWAAKDGALRYPFDIADVVRRSSGASEHAWIKREHHNNMFSHL</sequence>
<dbReference type="PANTHER" id="PTHR37171:SF1">
    <property type="entry name" value="SERINE_THREONINE-PROTEIN KINASE YRZF-RELATED"/>
    <property type="match status" value="1"/>
</dbReference>
<organism evidence="1 2">
    <name type="scientific">Collybiopsis confluens</name>
    <dbReference type="NCBI Taxonomy" id="2823264"/>
    <lineage>
        <taxon>Eukaryota</taxon>
        <taxon>Fungi</taxon>
        <taxon>Dikarya</taxon>
        <taxon>Basidiomycota</taxon>
        <taxon>Agaricomycotina</taxon>
        <taxon>Agaricomycetes</taxon>
        <taxon>Agaricomycetidae</taxon>
        <taxon>Agaricales</taxon>
        <taxon>Marasmiineae</taxon>
        <taxon>Omphalotaceae</taxon>
        <taxon>Collybiopsis</taxon>
    </lineage>
</organism>
<protein>
    <recommendedName>
        <fullName evidence="3">Protein kinase domain-containing protein</fullName>
    </recommendedName>
</protein>
<dbReference type="AlphaFoldDB" id="A0A8H5CFE6"/>